<feature type="transmembrane region" description="Helical" evidence="7">
    <location>
        <begin position="107"/>
        <end position="126"/>
    </location>
</feature>
<comment type="caution">
    <text evidence="9">The sequence shown here is derived from an EMBL/GenBank/DDBJ whole genome shotgun (WGS) entry which is preliminary data.</text>
</comment>
<keyword evidence="10" id="KW-1185">Reference proteome</keyword>
<dbReference type="OrthoDB" id="5401779at2759"/>
<evidence type="ECO:0000256" key="5">
    <source>
        <dbReference type="ARBA" id="ARBA00038359"/>
    </source>
</evidence>
<gene>
    <name evidence="9" type="ORF">F5X68DRAFT_172290</name>
</gene>
<feature type="transmembrane region" description="Helical" evidence="7">
    <location>
        <begin position="138"/>
        <end position="159"/>
    </location>
</feature>
<dbReference type="EMBL" id="JAGSXJ010000018">
    <property type="protein sequence ID" value="KAH6682309.1"/>
    <property type="molecule type" value="Genomic_DNA"/>
</dbReference>
<feature type="transmembrane region" description="Helical" evidence="7">
    <location>
        <begin position="245"/>
        <end position="267"/>
    </location>
</feature>
<dbReference type="GO" id="GO:0016020">
    <property type="term" value="C:membrane"/>
    <property type="evidence" value="ECO:0007669"/>
    <property type="project" value="UniProtKB-SubCell"/>
</dbReference>
<comment type="similarity">
    <text evidence="5">Belongs to the SAT4 family.</text>
</comment>
<proteinExistence type="inferred from homology"/>
<dbReference type="InterPro" id="IPR052337">
    <property type="entry name" value="SAT4-like"/>
</dbReference>
<evidence type="ECO:0000313" key="10">
    <source>
        <dbReference type="Proteomes" id="UP000770015"/>
    </source>
</evidence>
<dbReference type="PANTHER" id="PTHR33048:SF129">
    <property type="entry name" value="INTEGRAL MEMBRANE PROTEIN-RELATED"/>
    <property type="match status" value="1"/>
</dbReference>
<evidence type="ECO:0000256" key="6">
    <source>
        <dbReference type="SAM" id="MobiDB-lite"/>
    </source>
</evidence>
<name>A0A9P8V7D9_9PEZI</name>
<sequence length="359" mass="38389">MTPGMSPPGDLKSNFNAPYNSVQISNIVAFGITYLFATVALGLRCFQAVKLTKKIEVDLVIITISYGLSLTYFVTMINLMNWGWGQHLWDVSVASLMEMNKALLPNTLAYLICPSITKLAILAVLYQIDPSIAYRASVGAVAVAIFIYTLACCVITGGPCSPLKDGTLQCLENIALSHAVLNISSDLAVIIIPIPTIHCLQLSLKQKLSIGCILAPGSLVTVCSIARLPYAIILPTTEDATYTQAILGIWSITEINLGIICACAMRFKSLIRTYMPKLGIFSSGPRGAAASKTTSEGLGQSFRSKSGPGAHQHAYELHSVQKSSAHVTSESKENQSYGGYRTETDGKSVGGDSADKILT</sequence>
<evidence type="ECO:0000313" key="9">
    <source>
        <dbReference type="EMBL" id="KAH6682309.1"/>
    </source>
</evidence>
<evidence type="ECO:0000256" key="1">
    <source>
        <dbReference type="ARBA" id="ARBA00004141"/>
    </source>
</evidence>
<organism evidence="9 10">
    <name type="scientific">Plectosphaerella plurivora</name>
    <dbReference type="NCBI Taxonomy" id="936078"/>
    <lineage>
        <taxon>Eukaryota</taxon>
        <taxon>Fungi</taxon>
        <taxon>Dikarya</taxon>
        <taxon>Ascomycota</taxon>
        <taxon>Pezizomycotina</taxon>
        <taxon>Sordariomycetes</taxon>
        <taxon>Hypocreomycetidae</taxon>
        <taxon>Glomerellales</taxon>
        <taxon>Plectosphaerellaceae</taxon>
        <taxon>Plectosphaerella</taxon>
    </lineage>
</organism>
<feature type="transmembrane region" description="Helical" evidence="7">
    <location>
        <begin position="20"/>
        <end position="43"/>
    </location>
</feature>
<comment type="subcellular location">
    <subcellularLocation>
        <location evidence="1">Membrane</location>
        <topology evidence="1">Multi-pass membrane protein</topology>
    </subcellularLocation>
</comment>
<keyword evidence="2 7" id="KW-0812">Transmembrane</keyword>
<evidence type="ECO:0000256" key="7">
    <source>
        <dbReference type="SAM" id="Phobius"/>
    </source>
</evidence>
<reference evidence="9" key="1">
    <citation type="journal article" date="2021" name="Nat. Commun.">
        <title>Genetic determinants of endophytism in the Arabidopsis root mycobiome.</title>
        <authorList>
            <person name="Mesny F."/>
            <person name="Miyauchi S."/>
            <person name="Thiergart T."/>
            <person name="Pickel B."/>
            <person name="Atanasova L."/>
            <person name="Karlsson M."/>
            <person name="Huettel B."/>
            <person name="Barry K.W."/>
            <person name="Haridas S."/>
            <person name="Chen C."/>
            <person name="Bauer D."/>
            <person name="Andreopoulos W."/>
            <person name="Pangilinan J."/>
            <person name="LaButti K."/>
            <person name="Riley R."/>
            <person name="Lipzen A."/>
            <person name="Clum A."/>
            <person name="Drula E."/>
            <person name="Henrissat B."/>
            <person name="Kohler A."/>
            <person name="Grigoriev I.V."/>
            <person name="Martin F.M."/>
            <person name="Hacquard S."/>
        </authorList>
    </citation>
    <scope>NUCLEOTIDE SEQUENCE</scope>
    <source>
        <strain evidence="9">MPI-SDFR-AT-0117</strain>
    </source>
</reference>
<feature type="domain" description="Rhodopsin" evidence="8">
    <location>
        <begin position="43"/>
        <end position="272"/>
    </location>
</feature>
<dbReference type="PANTHER" id="PTHR33048">
    <property type="entry name" value="PTH11-LIKE INTEGRAL MEMBRANE PROTEIN (AFU_ORTHOLOGUE AFUA_5G11245)"/>
    <property type="match status" value="1"/>
</dbReference>
<accession>A0A9P8V7D9</accession>
<dbReference type="Pfam" id="PF20684">
    <property type="entry name" value="Fung_rhodopsin"/>
    <property type="match status" value="1"/>
</dbReference>
<feature type="transmembrane region" description="Helical" evidence="7">
    <location>
        <begin position="55"/>
        <end position="74"/>
    </location>
</feature>
<feature type="transmembrane region" description="Helical" evidence="7">
    <location>
        <begin position="179"/>
        <end position="200"/>
    </location>
</feature>
<dbReference type="Proteomes" id="UP000770015">
    <property type="component" value="Unassembled WGS sequence"/>
</dbReference>
<dbReference type="InterPro" id="IPR049326">
    <property type="entry name" value="Rhodopsin_dom_fungi"/>
</dbReference>
<evidence type="ECO:0000256" key="2">
    <source>
        <dbReference type="ARBA" id="ARBA00022692"/>
    </source>
</evidence>
<evidence type="ECO:0000259" key="8">
    <source>
        <dbReference type="Pfam" id="PF20684"/>
    </source>
</evidence>
<evidence type="ECO:0000256" key="4">
    <source>
        <dbReference type="ARBA" id="ARBA00023136"/>
    </source>
</evidence>
<keyword evidence="3 7" id="KW-1133">Transmembrane helix</keyword>
<protein>
    <recommendedName>
        <fullName evidence="8">Rhodopsin domain-containing protein</fullName>
    </recommendedName>
</protein>
<evidence type="ECO:0000256" key="3">
    <source>
        <dbReference type="ARBA" id="ARBA00022989"/>
    </source>
</evidence>
<feature type="region of interest" description="Disordered" evidence="6">
    <location>
        <begin position="284"/>
        <end position="359"/>
    </location>
</feature>
<feature type="transmembrane region" description="Helical" evidence="7">
    <location>
        <begin position="212"/>
        <end position="233"/>
    </location>
</feature>
<feature type="compositionally biased region" description="Polar residues" evidence="6">
    <location>
        <begin position="291"/>
        <end position="304"/>
    </location>
</feature>
<keyword evidence="4 7" id="KW-0472">Membrane</keyword>
<dbReference type="AlphaFoldDB" id="A0A9P8V7D9"/>